<keyword evidence="9" id="KW-0865">Zymogen</keyword>
<dbReference type="PANTHER" id="PTHR22917:SF6">
    <property type="entry name" value="EG:8D8.2 PROTEIN-RELATED"/>
    <property type="match status" value="1"/>
</dbReference>
<dbReference type="SUPFAM" id="SSF50923">
    <property type="entry name" value="Hemopexin-like domain"/>
    <property type="match status" value="2"/>
</dbReference>
<keyword evidence="4" id="KW-0479">Metal-binding</keyword>
<evidence type="ECO:0000256" key="4">
    <source>
        <dbReference type="ARBA" id="ARBA00022723"/>
    </source>
</evidence>
<dbReference type="InterPro" id="IPR000585">
    <property type="entry name" value="Hemopexin-like_dom"/>
</dbReference>
<evidence type="ECO:0000256" key="2">
    <source>
        <dbReference type="ARBA" id="ARBA00010370"/>
    </source>
</evidence>
<evidence type="ECO:0000256" key="6">
    <source>
        <dbReference type="ARBA" id="ARBA00022737"/>
    </source>
</evidence>
<protein>
    <submittedName>
        <fullName evidence="14">Matrix metalloproteinase-17</fullName>
    </submittedName>
</protein>
<feature type="chain" id="PRO_5040467356" evidence="13">
    <location>
        <begin position="23"/>
        <end position="448"/>
    </location>
</feature>
<evidence type="ECO:0000313" key="14">
    <source>
        <dbReference type="EMBL" id="KAJ8045125.1"/>
    </source>
</evidence>
<feature type="repeat" description="Hemopexin" evidence="12">
    <location>
        <begin position="27"/>
        <end position="74"/>
    </location>
</feature>
<feature type="repeat" description="Hemopexin" evidence="12">
    <location>
        <begin position="243"/>
        <end position="290"/>
    </location>
</feature>
<keyword evidence="7" id="KW-0862">Zinc</keyword>
<evidence type="ECO:0000256" key="12">
    <source>
        <dbReference type="PROSITE-ProRule" id="PRU01011"/>
    </source>
</evidence>
<evidence type="ECO:0000256" key="10">
    <source>
        <dbReference type="ARBA" id="ARBA00023157"/>
    </source>
</evidence>
<feature type="repeat" description="Hemopexin" evidence="12">
    <location>
        <begin position="338"/>
        <end position="386"/>
    </location>
</feature>
<dbReference type="OrthoDB" id="5967392at2759"/>
<dbReference type="AlphaFoldDB" id="A0A9Q1CI54"/>
<dbReference type="InterPro" id="IPR018487">
    <property type="entry name" value="Hemopexin-like_repeat"/>
</dbReference>
<evidence type="ECO:0000256" key="5">
    <source>
        <dbReference type="ARBA" id="ARBA00022729"/>
    </source>
</evidence>
<sequence length="448" mass="50071">MAGWPRLCHTVLLLSTVSLASTNECPSGKFDAITRTSDGGTYAFRGGLVMKLTSCGTSIARGFPQPICSVFPGLESDLDAALYWENTGKTYFFKGDKYYRFSGTTMDAGYPKSISLWRGLPSNIDAAVVWAPNGKTYFFKGDQYYRYNRADDRVDDGYPAPLTQWIGMHESVDATLQWSNSVTYLFSGELYYRYDDDQNSVHSDYPLSTTANWLGCDYSSLDEIPTDVCFFDTTTTTNVACLSGDFDAITRIHGGDTYGFKGSMVVKLTEAGSAVVRGFPQTICSVFPGLPSNLDAAVFWEDTGKTYFFKGDKYYRTSGVSLDSGYPRPISKYWEGLPSNIDAAVVWSGDGRTYFFKGDQYYRYNRETQRIDDGYPAPSNEWRGIPSPVDSAIRWSNDKTYLFVGEDYYRYNDESNVADSGYPALTSTNWLGCESSETAKSTCWAREC</sequence>
<feature type="signal peptide" evidence="13">
    <location>
        <begin position="1"/>
        <end position="22"/>
    </location>
</feature>
<dbReference type="GO" id="GO:0046872">
    <property type="term" value="F:metal ion binding"/>
    <property type="evidence" value="ECO:0007669"/>
    <property type="project" value="UniProtKB-KW"/>
</dbReference>
<evidence type="ECO:0000313" key="15">
    <source>
        <dbReference type="Proteomes" id="UP001152320"/>
    </source>
</evidence>
<proteinExistence type="inferred from homology"/>
<comment type="caution">
    <text evidence="14">The sequence shown here is derived from an EMBL/GenBank/DDBJ whole genome shotgun (WGS) entry which is preliminary data.</text>
</comment>
<feature type="repeat" description="Hemopexin" evidence="12">
    <location>
        <begin position="75"/>
        <end position="120"/>
    </location>
</feature>
<dbReference type="Pfam" id="PF00045">
    <property type="entry name" value="Hemopexin"/>
    <property type="match status" value="6"/>
</dbReference>
<comment type="similarity">
    <text evidence="2">Belongs to the peptidase M10A family.</text>
</comment>
<dbReference type="CDD" id="cd00094">
    <property type="entry name" value="HX"/>
    <property type="match status" value="2"/>
</dbReference>
<evidence type="ECO:0000256" key="11">
    <source>
        <dbReference type="ARBA" id="ARBA00023180"/>
    </source>
</evidence>
<keyword evidence="10" id="KW-1015">Disulfide bond</keyword>
<keyword evidence="15" id="KW-1185">Reference proteome</keyword>
<dbReference type="EMBL" id="JAIZAY010000003">
    <property type="protein sequence ID" value="KAJ8045125.1"/>
    <property type="molecule type" value="Genomic_DNA"/>
</dbReference>
<evidence type="ECO:0000256" key="1">
    <source>
        <dbReference type="ARBA" id="ARBA00004613"/>
    </source>
</evidence>
<keyword evidence="5 13" id="KW-0732">Signal</keyword>
<evidence type="ECO:0000256" key="9">
    <source>
        <dbReference type="ARBA" id="ARBA00023145"/>
    </source>
</evidence>
<keyword evidence="3" id="KW-0964">Secreted</keyword>
<dbReference type="InterPro" id="IPR018486">
    <property type="entry name" value="Hemopexin_CS"/>
</dbReference>
<dbReference type="InterPro" id="IPR036375">
    <property type="entry name" value="Hemopexin-like_dom_sf"/>
</dbReference>
<feature type="repeat" description="Hemopexin" evidence="12">
    <location>
        <begin position="387"/>
        <end position="433"/>
    </location>
</feature>
<organism evidence="14 15">
    <name type="scientific">Holothuria leucospilota</name>
    <name type="common">Black long sea cucumber</name>
    <name type="synonym">Mertensiothuria leucospilota</name>
    <dbReference type="NCBI Taxonomy" id="206669"/>
    <lineage>
        <taxon>Eukaryota</taxon>
        <taxon>Metazoa</taxon>
        <taxon>Echinodermata</taxon>
        <taxon>Eleutherozoa</taxon>
        <taxon>Echinozoa</taxon>
        <taxon>Holothuroidea</taxon>
        <taxon>Aspidochirotacea</taxon>
        <taxon>Aspidochirotida</taxon>
        <taxon>Holothuriidae</taxon>
        <taxon>Holothuria</taxon>
    </lineage>
</organism>
<feature type="repeat" description="Hemopexin" evidence="12">
    <location>
        <begin position="121"/>
        <end position="169"/>
    </location>
</feature>
<accession>A0A9Q1CI54</accession>
<evidence type="ECO:0000256" key="7">
    <source>
        <dbReference type="ARBA" id="ARBA00022833"/>
    </source>
</evidence>
<gene>
    <name evidence="14" type="ORF">HOLleu_08063</name>
</gene>
<evidence type="ECO:0000256" key="3">
    <source>
        <dbReference type="ARBA" id="ARBA00022525"/>
    </source>
</evidence>
<evidence type="ECO:0000256" key="8">
    <source>
        <dbReference type="ARBA" id="ARBA00022837"/>
    </source>
</evidence>
<name>A0A9Q1CI54_HOLLE</name>
<dbReference type="Proteomes" id="UP001152320">
    <property type="component" value="Chromosome 3"/>
</dbReference>
<keyword evidence="8" id="KW-0106">Calcium</keyword>
<dbReference type="PANTHER" id="PTHR22917">
    <property type="entry name" value="HEMOPEXIN DOMAIN-CONTAINING PROTEIN"/>
    <property type="match status" value="1"/>
</dbReference>
<dbReference type="PROSITE" id="PS51642">
    <property type="entry name" value="HEMOPEXIN_2"/>
    <property type="match status" value="7"/>
</dbReference>
<dbReference type="Gene3D" id="2.110.10.10">
    <property type="entry name" value="Hemopexin-like domain"/>
    <property type="match status" value="2"/>
</dbReference>
<feature type="repeat" description="Hemopexin" evidence="12">
    <location>
        <begin position="291"/>
        <end position="337"/>
    </location>
</feature>
<comment type="subcellular location">
    <subcellularLocation>
        <location evidence="1">Secreted</location>
    </subcellularLocation>
</comment>
<dbReference type="PROSITE" id="PS00024">
    <property type="entry name" value="HEMOPEXIN"/>
    <property type="match status" value="1"/>
</dbReference>
<evidence type="ECO:0000256" key="13">
    <source>
        <dbReference type="SAM" id="SignalP"/>
    </source>
</evidence>
<reference evidence="14" key="1">
    <citation type="submission" date="2021-10" db="EMBL/GenBank/DDBJ databases">
        <title>Tropical sea cucumber genome reveals ecological adaptation and Cuvierian tubules defense mechanism.</title>
        <authorList>
            <person name="Chen T."/>
        </authorList>
    </citation>
    <scope>NUCLEOTIDE SEQUENCE</scope>
    <source>
        <strain evidence="14">Nanhai2018</strain>
        <tissue evidence="14">Muscle</tissue>
    </source>
</reference>
<dbReference type="GO" id="GO:0005576">
    <property type="term" value="C:extracellular region"/>
    <property type="evidence" value="ECO:0007669"/>
    <property type="project" value="UniProtKB-SubCell"/>
</dbReference>
<keyword evidence="11" id="KW-0325">Glycoprotein</keyword>
<keyword evidence="6" id="KW-0677">Repeat</keyword>
<dbReference type="SMART" id="SM00120">
    <property type="entry name" value="HX"/>
    <property type="match status" value="8"/>
</dbReference>
<dbReference type="InterPro" id="IPR051298">
    <property type="entry name" value="Heme_transport/Cell_adhesion"/>
</dbReference>
<dbReference type="FunFam" id="2.110.10.10:FF:000002">
    <property type="entry name" value="Matrix metallopeptidase 3"/>
    <property type="match status" value="2"/>
</dbReference>